<reference evidence="2" key="1">
    <citation type="journal article" date="2019" name="Int. J. Syst. Evol. Microbiol.">
        <title>The Global Catalogue of Microorganisms (GCM) 10K type strain sequencing project: providing services to taxonomists for standard genome sequencing and annotation.</title>
        <authorList>
            <consortium name="The Broad Institute Genomics Platform"/>
            <consortium name="The Broad Institute Genome Sequencing Center for Infectious Disease"/>
            <person name="Wu L."/>
            <person name="Ma J."/>
        </authorList>
    </citation>
    <scope>NUCLEOTIDE SEQUENCE [LARGE SCALE GENOMIC DNA]</scope>
    <source>
        <strain evidence="2">CGMCC 1.16306</strain>
    </source>
</reference>
<comment type="caution">
    <text evidence="1">The sequence shown here is derived from an EMBL/GenBank/DDBJ whole genome shotgun (WGS) entry which is preliminary data.</text>
</comment>
<accession>A0ABW2MQC3</accession>
<gene>
    <name evidence="1" type="ORF">ACFQO1_05205</name>
</gene>
<dbReference type="RefSeq" id="WP_380216923.1">
    <property type="nucleotide sequence ID" value="NZ_JBHTBN010000002.1"/>
</dbReference>
<name>A0ABW2MQC3_9FLAO</name>
<dbReference type="Proteomes" id="UP001596415">
    <property type="component" value="Unassembled WGS sequence"/>
</dbReference>
<evidence type="ECO:0000313" key="1">
    <source>
        <dbReference type="EMBL" id="MFC7357074.1"/>
    </source>
</evidence>
<sequence length="163" mass="19762">MKKILITFILTFQIGILIAQKSQSELLLGTWRFEKELDLRNNAEKSKYEEIPWCPYETESGTGYPDLTFKKDNLFERYFTKEHIEYGKWEIKNNEILIYRLIQKEKAKKSFEFTKRLLKRKLIFKGTDGNYYFKPHKLKIKNLLKNKAEFGNNKEFEIYKRIK</sequence>
<organism evidence="1 2">
    <name type="scientific">Jejudonia soesokkakensis</name>
    <dbReference type="NCBI Taxonomy" id="1323432"/>
    <lineage>
        <taxon>Bacteria</taxon>
        <taxon>Pseudomonadati</taxon>
        <taxon>Bacteroidota</taxon>
        <taxon>Flavobacteriia</taxon>
        <taxon>Flavobacteriales</taxon>
        <taxon>Flavobacteriaceae</taxon>
        <taxon>Jejudonia</taxon>
    </lineage>
</organism>
<protein>
    <submittedName>
        <fullName evidence="1">Lipocalin family protein</fullName>
    </submittedName>
</protein>
<keyword evidence="2" id="KW-1185">Reference proteome</keyword>
<dbReference type="EMBL" id="JBHTBN010000002">
    <property type="protein sequence ID" value="MFC7357074.1"/>
    <property type="molecule type" value="Genomic_DNA"/>
</dbReference>
<evidence type="ECO:0000313" key="2">
    <source>
        <dbReference type="Proteomes" id="UP001596415"/>
    </source>
</evidence>
<proteinExistence type="predicted"/>